<keyword evidence="3" id="KW-1185">Reference proteome</keyword>
<dbReference type="STRING" id="118168.MC7420_3574"/>
<evidence type="ECO:0000256" key="1">
    <source>
        <dbReference type="SAM" id="Phobius"/>
    </source>
</evidence>
<keyword evidence="1" id="KW-0472">Membrane</keyword>
<sequence length="161" mass="18673">MRNDEEEIKRKILVALQKHQQPNFFSKKRLIFSTIASFLIVTGYGLFKLFTPQEKIESNTIKKTSAFYFPMSFCGDISAGGTNKWYRVYVNYTDSNLRRIRKYYCCDAYVNAANQIIVASFYNRSKANKFVTELKSRGFNARRGTGTVVTTTRTRNVNHCK</sequence>
<evidence type="ECO:0008006" key="4">
    <source>
        <dbReference type="Google" id="ProtNLM"/>
    </source>
</evidence>
<dbReference type="AlphaFoldDB" id="B4W039"/>
<reference evidence="2 3" key="1">
    <citation type="submission" date="2008-07" db="EMBL/GenBank/DDBJ databases">
        <authorList>
            <person name="Tandeau de Marsac N."/>
            <person name="Ferriera S."/>
            <person name="Johnson J."/>
            <person name="Kravitz S."/>
            <person name="Beeson K."/>
            <person name="Sutton G."/>
            <person name="Rogers Y.-H."/>
            <person name="Friedman R."/>
            <person name="Frazier M."/>
            <person name="Venter J.C."/>
        </authorList>
    </citation>
    <scope>NUCLEOTIDE SEQUENCE [LARGE SCALE GENOMIC DNA]</scope>
    <source>
        <strain evidence="2 3">PCC 7420</strain>
    </source>
</reference>
<proteinExistence type="predicted"/>
<dbReference type="RefSeq" id="WP_006104497.1">
    <property type="nucleotide sequence ID" value="NZ_DS989864.1"/>
</dbReference>
<protein>
    <recommendedName>
        <fullName evidence="4">Sporulation and cell division repeat protein</fullName>
    </recommendedName>
</protein>
<dbReference type="EMBL" id="DS989864">
    <property type="protein sequence ID" value="EDX72502.1"/>
    <property type="molecule type" value="Genomic_DNA"/>
</dbReference>
<gene>
    <name evidence="2" type="ORF">MC7420_3574</name>
</gene>
<keyword evidence="1" id="KW-1133">Transmembrane helix</keyword>
<name>B4W039_9CYAN</name>
<dbReference type="eggNOG" id="ENOG502ZFV8">
    <property type="taxonomic scope" value="Bacteria"/>
</dbReference>
<keyword evidence="1" id="KW-0812">Transmembrane</keyword>
<accession>B4W039</accession>
<feature type="transmembrane region" description="Helical" evidence="1">
    <location>
        <begin position="30"/>
        <end position="50"/>
    </location>
</feature>
<dbReference type="HOGENOM" id="CLU_1640872_0_0_3"/>
<organism evidence="2 3">
    <name type="scientific">Coleofasciculus chthonoplastes PCC 7420</name>
    <dbReference type="NCBI Taxonomy" id="118168"/>
    <lineage>
        <taxon>Bacteria</taxon>
        <taxon>Bacillati</taxon>
        <taxon>Cyanobacteriota</taxon>
        <taxon>Cyanophyceae</taxon>
        <taxon>Coleofasciculales</taxon>
        <taxon>Coleofasciculaceae</taxon>
        <taxon>Coleofasciculus</taxon>
    </lineage>
</organism>
<evidence type="ECO:0000313" key="2">
    <source>
        <dbReference type="EMBL" id="EDX72502.1"/>
    </source>
</evidence>
<dbReference type="Proteomes" id="UP000003835">
    <property type="component" value="Unassembled WGS sequence"/>
</dbReference>
<evidence type="ECO:0000313" key="3">
    <source>
        <dbReference type="Proteomes" id="UP000003835"/>
    </source>
</evidence>
<dbReference type="OrthoDB" id="421527at2"/>